<comment type="caution">
    <text evidence="1">The sequence shown here is derived from an EMBL/GenBank/DDBJ whole genome shotgun (WGS) entry which is preliminary data.</text>
</comment>
<protein>
    <submittedName>
        <fullName evidence="1">Uncharacterized protein</fullName>
    </submittedName>
</protein>
<evidence type="ECO:0000313" key="2">
    <source>
        <dbReference type="Proteomes" id="UP001579974"/>
    </source>
</evidence>
<dbReference type="EMBL" id="JBDXSU010000001">
    <property type="protein sequence ID" value="MFB5188916.1"/>
    <property type="molecule type" value="Genomic_DNA"/>
</dbReference>
<reference evidence="1 2" key="1">
    <citation type="journal article" date="2024" name="Int. J. Mol. Sci.">
        <title>Exploration of Alicyclobacillus spp. Genome in Search of Antibiotic Resistance.</title>
        <authorList>
            <person name="Bucka-Kolendo J."/>
            <person name="Kiousi D.E."/>
            <person name="Dekowska A."/>
            <person name="Mikolajczuk-Szczyrba A."/>
            <person name="Karadedos D.M."/>
            <person name="Michael P."/>
            <person name="Galanis A."/>
            <person name="Sokolowska B."/>
        </authorList>
    </citation>
    <scope>NUCLEOTIDE SEQUENCE [LARGE SCALE GENOMIC DNA]</scope>
    <source>
        <strain evidence="1 2">KKP 3000</strain>
    </source>
</reference>
<sequence>MRLGVNIEYEGRNYDILELPPEAFVHLIPCMSKQQYRRISNRFEEVWPEPTVLRNHLLAFTAEKLGTSVDFLFLYRDAFQFDDEEMERYIECHTKHGHRPS</sequence>
<name>A0ABV5A9F7_9BACL</name>
<gene>
    <name evidence="1" type="ORF">KKP3000_001351</name>
</gene>
<dbReference type="RefSeq" id="WP_275475743.1">
    <property type="nucleotide sequence ID" value="NZ_CP162940.1"/>
</dbReference>
<dbReference type="Proteomes" id="UP001579974">
    <property type="component" value="Unassembled WGS sequence"/>
</dbReference>
<keyword evidence="2" id="KW-1185">Reference proteome</keyword>
<organism evidence="1 2">
    <name type="scientific">Alicyclobacillus fastidiosus</name>
    <dbReference type="NCBI Taxonomy" id="392011"/>
    <lineage>
        <taxon>Bacteria</taxon>
        <taxon>Bacillati</taxon>
        <taxon>Bacillota</taxon>
        <taxon>Bacilli</taxon>
        <taxon>Bacillales</taxon>
        <taxon>Alicyclobacillaceae</taxon>
        <taxon>Alicyclobacillus</taxon>
    </lineage>
</organism>
<proteinExistence type="predicted"/>
<evidence type="ECO:0000313" key="1">
    <source>
        <dbReference type="EMBL" id="MFB5188916.1"/>
    </source>
</evidence>
<accession>A0ABV5A9F7</accession>